<gene>
    <name evidence="1" type="ORF">OXH18_02050</name>
</gene>
<organism evidence="1 2">
    <name type="scientific">Thermocoleostomius sinensis A174</name>
    <dbReference type="NCBI Taxonomy" id="2016057"/>
    <lineage>
        <taxon>Bacteria</taxon>
        <taxon>Bacillati</taxon>
        <taxon>Cyanobacteriota</taxon>
        <taxon>Cyanophyceae</taxon>
        <taxon>Oculatellales</taxon>
        <taxon>Oculatellaceae</taxon>
        <taxon>Thermocoleostomius</taxon>
    </lineage>
</organism>
<dbReference type="EMBL" id="CP113797">
    <property type="protein sequence ID" value="WAL60800.1"/>
    <property type="molecule type" value="Genomic_DNA"/>
</dbReference>
<evidence type="ECO:0000313" key="1">
    <source>
        <dbReference type="EMBL" id="WAL60800.1"/>
    </source>
</evidence>
<keyword evidence="2" id="KW-1185">Reference proteome</keyword>
<dbReference type="AlphaFoldDB" id="A0A9E9CBM3"/>
<name>A0A9E9CBM3_9CYAN</name>
<accession>A0A9E9CBM3</accession>
<dbReference type="KEGG" id="tsin:OXH18_02050"/>
<dbReference type="Proteomes" id="UP001163152">
    <property type="component" value="Chromosome"/>
</dbReference>
<protein>
    <submittedName>
        <fullName evidence="1">Uncharacterized protein</fullName>
    </submittedName>
</protein>
<sequence length="61" mass="7192">MNYKSIALGRFSDYPSFFTFSVFFWEIPKRLLRNLKNSIDRLRNRVQYTDTLLGGLSVVCP</sequence>
<dbReference type="RefSeq" id="WP_268610757.1">
    <property type="nucleotide sequence ID" value="NZ_CP113797.1"/>
</dbReference>
<evidence type="ECO:0000313" key="2">
    <source>
        <dbReference type="Proteomes" id="UP001163152"/>
    </source>
</evidence>
<proteinExistence type="predicted"/>
<reference evidence="1" key="1">
    <citation type="submission" date="2022-12" db="EMBL/GenBank/DDBJ databases">
        <title>Polyphasic identification of a Novel Hot-Spring Cyanobacterium Ocullathermofonsia sinensis gen nov. sp. nov. and Genomic Insights on its Adaptations to the Thermal Habitat.</title>
        <authorList>
            <person name="Daroch M."/>
            <person name="Tang J."/>
            <person name="Jiang Y."/>
        </authorList>
    </citation>
    <scope>NUCLEOTIDE SEQUENCE</scope>
    <source>
        <strain evidence="1">PKUAC-SCTA174</strain>
    </source>
</reference>